<dbReference type="Proteomes" id="UP000680865">
    <property type="component" value="Unassembled WGS sequence"/>
</dbReference>
<name>A0A919SEB1_9ACTN</name>
<keyword evidence="2" id="KW-1185">Reference proteome</keyword>
<evidence type="ECO:0000313" key="2">
    <source>
        <dbReference type="Proteomes" id="UP000680865"/>
    </source>
</evidence>
<reference evidence="1" key="1">
    <citation type="submission" date="2021-03" db="EMBL/GenBank/DDBJ databases">
        <title>Whole genome shotgun sequence of Actinoplanes consettensis NBRC 14913.</title>
        <authorList>
            <person name="Komaki H."/>
            <person name="Tamura T."/>
        </authorList>
    </citation>
    <scope>NUCLEOTIDE SEQUENCE</scope>
    <source>
        <strain evidence="1">NBRC 14913</strain>
    </source>
</reference>
<dbReference type="EMBL" id="BOQP01000006">
    <property type="protein sequence ID" value="GIM69089.1"/>
    <property type="molecule type" value="Genomic_DNA"/>
</dbReference>
<organism evidence="1 2">
    <name type="scientific">Winogradskya consettensis</name>
    <dbReference type="NCBI Taxonomy" id="113560"/>
    <lineage>
        <taxon>Bacteria</taxon>
        <taxon>Bacillati</taxon>
        <taxon>Actinomycetota</taxon>
        <taxon>Actinomycetes</taxon>
        <taxon>Micromonosporales</taxon>
        <taxon>Micromonosporaceae</taxon>
        <taxon>Winogradskya</taxon>
    </lineage>
</organism>
<sequence>MTTFFPLPVGRDGPAFFDEATVFLATGGLPWPDVLSTFTEDGVRSGPGVLMLIVPRQFMGLAGMGLVGPGPRAGP</sequence>
<protein>
    <submittedName>
        <fullName evidence="1">Uncharacterized protein</fullName>
    </submittedName>
</protein>
<comment type="caution">
    <text evidence="1">The sequence shown here is derived from an EMBL/GenBank/DDBJ whole genome shotgun (WGS) entry which is preliminary data.</text>
</comment>
<proteinExistence type="predicted"/>
<gene>
    <name evidence="1" type="ORF">Aco04nite_13670</name>
</gene>
<evidence type="ECO:0000313" key="1">
    <source>
        <dbReference type="EMBL" id="GIM69089.1"/>
    </source>
</evidence>
<accession>A0A919SEB1</accession>
<dbReference type="AlphaFoldDB" id="A0A919SEB1"/>